<gene>
    <name evidence="2" type="ORF">HMPREF0645_0352</name>
</gene>
<dbReference type="eggNOG" id="COG1397">
    <property type="taxonomic scope" value="Bacteria"/>
</dbReference>
<keyword evidence="2" id="KW-0378">Hydrolase</keyword>
<accession>D1PTR7</accession>
<keyword evidence="1" id="KW-0479">Metal-binding</keyword>
<dbReference type="PANTHER" id="PTHR16222">
    <property type="entry name" value="ADP-RIBOSYLGLYCOHYDROLASE"/>
    <property type="match status" value="1"/>
</dbReference>
<dbReference type="InterPro" id="IPR005502">
    <property type="entry name" value="Ribosyl_crysJ1"/>
</dbReference>
<keyword evidence="2" id="KW-0326">Glycosidase</keyword>
<feature type="binding site" evidence="1">
    <location>
        <position position="36"/>
    </location>
    <ligand>
        <name>Mg(2+)</name>
        <dbReference type="ChEBI" id="CHEBI:18420"/>
        <label>1</label>
    </ligand>
</feature>
<evidence type="ECO:0000313" key="2">
    <source>
        <dbReference type="EMBL" id="EFA45197.1"/>
    </source>
</evidence>
<feature type="binding site" evidence="1">
    <location>
        <position position="38"/>
    </location>
    <ligand>
        <name>Mg(2+)</name>
        <dbReference type="ChEBI" id="CHEBI:18420"/>
        <label>1</label>
    </ligand>
</feature>
<dbReference type="RefSeq" id="WP_007174701.1">
    <property type="nucleotide sequence ID" value="NZ_GG704782.1"/>
</dbReference>
<feature type="binding site" evidence="1">
    <location>
        <position position="215"/>
    </location>
    <ligand>
        <name>Mg(2+)</name>
        <dbReference type="ChEBI" id="CHEBI:18420"/>
        <label>1</label>
    </ligand>
</feature>
<dbReference type="AlphaFoldDB" id="D1PTR7"/>
<reference evidence="2 3" key="1">
    <citation type="submission" date="2009-10" db="EMBL/GenBank/DDBJ databases">
        <authorList>
            <person name="Qin X."/>
            <person name="Bachman B."/>
            <person name="Battles P."/>
            <person name="Bell A."/>
            <person name="Bess C."/>
            <person name="Bickham C."/>
            <person name="Chaboub L."/>
            <person name="Chen D."/>
            <person name="Coyle M."/>
            <person name="Deiros D.R."/>
            <person name="Dinh H."/>
            <person name="Forbes L."/>
            <person name="Fowler G."/>
            <person name="Francisco L."/>
            <person name="Fu Q."/>
            <person name="Gubbala S."/>
            <person name="Hale W."/>
            <person name="Han Y."/>
            <person name="Hemphill L."/>
            <person name="Highlander S.K."/>
            <person name="Hirani K."/>
            <person name="Hogues M."/>
            <person name="Jackson L."/>
            <person name="Jakkamsetti A."/>
            <person name="Javaid M."/>
            <person name="Jiang H."/>
            <person name="Korchina V."/>
            <person name="Kovar C."/>
            <person name="Lara F."/>
            <person name="Lee S."/>
            <person name="Mata R."/>
            <person name="Mathew T."/>
            <person name="Moen C."/>
            <person name="Morales K."/>
            <person name="Munidasa M."/>
            <person name="Nazareth L."/>
            <person name="Ngo R."/>
            <person name="Nguyen L."/>
            <person name="Okwuonu G."/>
            <person name="Ongeri F."/>
            <person name="Patil S."/>
            <person name="Petrosino J."/>
            <person name="Pham C."/>
            <person name="Pham P."/>
            <person name="Pu L.-L."/>
            <person name="Puazo M."/>
            <person name="Raj R."/>
            <person name="Reid J."/>
            <person name="Rouhana J."/>
            <person name="Saada N."/>
            <person name="Shang Y."/>
            <person name="Simmons D."/>
            <person name="Thornton R."/>
            <person name="Warren J."/>
            <person name="Weissenberger G."/>
            <person name="Zhang J."/>
            <person name="Zhang L."/>
            <person name="Zhou C."/>
            <person name="Zhu D."/>
            <person name="Muzny D."/>
            <person name="Worley K."/>
            <person name="Gibbs R."/>
        </authorList>
    </citation>
    <scope>NUCLEOTIDE SEQUENCE [LARGE SCALE GENOMIC DNA]</scope>
    <source>
        <strain evidence="2 3">DSM 17361</strain>
    </source>
</reference>
<comment type="caution">
    <text evidence="2">The sequence shown here is derived from an EMBL/GenBank/DDBJ whole genome shotgun (WGS) entry which is preliminary data.</text>
</comment>
<comment type="cofactor">
    <cofactor evidence="1">
        <name>Mg(2+)</name>
        <dbReference type="ChEBI" id="CHEBI:18420"/>
    </cofactor>
    <text evidence="1">Binds 2 magnesium ions per subunit.</text>
</comment>
<dbReference type="OrthoDB" id="9798107at2"/>
<dbReference type="Pfam" id="PF03747">
    <property type="entry name" value="ADP_ribosyl_GH"/>
    <property type="match status" value="1"/>
</dbReference>
<keyword evidence="1" id="KW-0460">Magnesium</keyword>
<name>D1PTR7_9BACT</name>
<feature type="binding site" evidence="1">
    <location>
        <position position="217"/>
    </location>
    <ligand>
        <name>Mg(2+)</name>
        <dbReference type="ChEBI" id="CHEBI:18420"/>
        <label>1</label>
    </ligand>
</feature>
<feature type="binding site" evidence="1">
    <location>
        <position position="37"/>
    </location>
    <ligand>
        <name>Mg(2+)</name>
        <dbReference type="ChEBI" id="CHEBI:18420"/>
        <label>1</label>
    </ligand>
</feature>
<dbReference type="GO" id="GO:0016798">
    <property type="term" value="F:hydrolase activity, acting on glycosyl bonds"/>
    <property type="evidence" value="ECO:0007669"/>
    <property type="project" value="UniProtKB-KW"/>
</dbReference>
<proteinExistence type="predicted"/>
<dbReference type="PANTHER" id="PTHR16222:SF12">
    <property type="entry name" value="ADP-RIBOSYLGLYCOHYDROLASE-RELATED"/>
    <property type="match status" value="1"/>
</dbReference>
<dbReference type="InterPro" id="IPR050792">
    <property type="entry name" value="ADP-ribosylglycohydrolase"/>
</dbReference>
<keyword evidence="3" id="KW-1185">Reference proteome</keyword>
<evidence type="ECO:0000313" key="3">
    <source>
        <dbReference type="Proteomes" id="UP000003160"/>
    </source>
</evidence>
<dbReference type="Gene3D" id="1.10.4080.10">
    <property type="entry name" value="ADP-ribosylation/Crystallin J1"/>
    <property type="match status" value="1"/>
</dbReference>
<organism evidence="2 3">
    <name type="scientific">Hallella bergensis DSM 17361</name>
    <dbReference type="NCBI Taxonomy" id="585502"/>
    <lineage>
        <taxon>Bacteria</taxon>
        <taxon>Pseudomonadati</taxon>
        <taxon>Bacteroidota</taxon>
        <taxon>Bacteroidia</taxon>
        <taxon>Bacteroidales</taxon>
        <taxon>Prevotellaceae</taxon>
        <taxon>Hallella</taxon>
    </lineage>
</organism>
<feature type="binding site" evidence="1">
    <location>
        <position position="218"/>
    </location>
    <ligand>
        <name>Mg(2+)</name>
        <dbReference type="ChEBI" id="CHEBI:18420"/>
        <label>1</label>
    </ligand>
</feature>
<dbReference type="InterPro" id="IPR036705">
    <property type="entry name" value="Ribosyl_crysJ1_sf"/>
</dbReference>
<dbReference type="EC" id="3.2.-.-" evidence="2"/>
<sequence>MLGAIIGDIVGSRFEFDETPKEQFTLFMDKPQCDYTDDTVMTVAVADAILSHREYKDALHDWGNRYPHPKGAYGNMFAEWLRSDSPIPHNSWGNGAAMRVSAVGWLYSDYHEVLNEAKRSAICSHLHPEAIRGAQCVATLIYWLRTCRITKEEVESAVKRKFGYDIPPLRDIYKIGAQGHFDASCQETVPWAIRCFLNSDSFEDAIRKAVMAQGDADTKAAICGSIAEAFYKIPESFYEKACDYLEPDMLDVVQKFCTVVQNEMER</sequence>
<dbReference type="EMBL" id="ACKS01000019">
    <property type="protein sequence ID" value="EFA45197.1"/>
    <property type="molecule type" value="Genomic_DNA"/>
</dbReference>
<dbReference type="HOGENOM" id="CLU_024566_1_0_10"/>
<dbReference type="GO" id="GO:0046872">
    <property type="term" value="F:metal ion binding"/>
    <property type="evidence" value="ECO:0007669"/>
    <property type="project" value="UniProtKB-KW"/>
</dbReference>
<dbReference type="Proteomes" id="UP000003160">
    <property type="component" value="Unassembled WGS sequence"/>
</dbReference>
<evidence type="ECO:0000256" key="1">
    <source>
        <dbReference type="PIRSR" id="PIRSR605502-1"/>
    </source>
</evidence>
<protein>
    <submittedName>
        <fullName evidence="2">ADP-ribosylglycohydrolase</fullName>
        <ecNumber evidence="2">3.2.-.-</ecNumber>
    </submittedName>
</protein>
<dbReference type="SUPFAM" id="SSF101478">
    <property type="entry name" value="ADP-ribosylglycohydrolase"/>
    <property type="match status" value="1"/>
</dbReference>